<dbReference type="AlphaFoldDB" id="J7L9B1"/>
<feature type="compositionally biased region" description="Basic residues" evidence="1">
    <location>
        <begin position="40"/>
        <end position="59"/>
    </location>
</feature>
<evidence type="ECO:0000256" key="1">
    <source>
        <dbReference type="SAM" id="MobiDB-lite"/>
    </source>
</evidence>
<reference evidence="3" key="2">
    <citation type="submission" date="2012-08" db="EMBL/GenBank/DDBJ databases">
        <title>Whole-genome sequence of Nocardiopsis alba strain ATCC BAA-2165 associated with honeybees.</title>
        <authorList>
            <person name="Qiao J."/>
            <person name="Chen L."/>
            <person name="Li Y."/>
            <person name="Wang J."/>
            <person name="Zhang W."/>
            <person name="Chen S."/>
        </authorList>
    </citation>
    <scope>NUCLEOTIDE SEQUENCE [LARGE SCALE GENOMIC DNA]</scope>
    <source>
        <strain evidence="3">ATCC BAA-2165 / BE74</strain>
    </source>
</reference>
<proteinExistence type="predicted"/>
<dbReference type="PATRIC" id="fig|1205910.3.peg.2833"/>
<feature type="region of interest" description="Disordered" evidence="1">
    <location>
        <begin position="1"/>
        <end position="59"/>
    </location>
</feature>
<evidence type="ECO:0000313" key="2">
    <source>
        <dbReference type="EMBL" id="AFR08020.1"/>
    </source>
</evidence>
<organism evidence="2 3">
    <name type="scientific">Nocardiopsis alba (strain ATCC BAA-2165 / BE74)</name>
    <dbReference type="NCBI Taxonomy" id="1205910"/>
    <lineage>
        <taxon>Bacteria</taxon>
        <taxon>Bacillati</taxon>
        <taxon>Actinomycetota</taxon>
        <taxon>Actinomycetes</taxon>
        <taxon>Streptosporangiales</taxon>
        <taxon>Nocardiopsidaceae</taxon>
        <taxon>Nocardiopsis</taxon>
    </lineage>
</organism>
<gene>
    <name evidence="2" type="ordered locus">B005_3001</name>
</gene>
<dbReference type="Proteomes" id="UP000003779">
    <property type="component" value="Chromosome"/>
</dbReference>
<dbReference type="KEGG" id="nal:B005_3001"/>
<dbReference type="HOGENOM" id="CLU_2955940_0_0_11"/>
<accession>J7L9B1</accession>
<protein>
    <submittedName>
        <fullName evidence="2">Uncharacterized protein</fullName>
    </submittedName>
</protein>
<evidence type="ECO:0000313" key="3">
    <source>
        <dbReference type="Proteomes" id="UP000003779"/>
    </source>
</evidence>
<sequence>MEALPGSGVTAFPKSIAGVGKPVGRMGRPVGKDVSPSPAIRRRGGAHAPPRRPSSRQAG</sequence>
<name>J7L9B1_NOCAA</name>
<dbReference type="EMBL" id="CP003788">
    <property type="protein sequence ID" value="AFR08020.1"/>
    <property type="molecule type" value="Genomic_DNA"/>
</dbReference>
<reference evidence="2 3" key="1">
    <citation type="journal article" date="2012" name="J. Bacteriol.">
        <title>Whole-Genome Sequence of Nocardiopsis alba Strain ATCC BAA-2165, Associated with Honeybees.</title>
        <authorList>
            <person name="Qiao J."/>
            <person name="Chen L."/>
            <person name="Li Y."/>
            <person name="Wang J."/>
            <person name="Zhang W."/>
            <person name="Chen S."/>
        </authorList>
    </citation>
    <scope>NUCLEOTIDE SEQUENCE [LARGE SCALE GENOMIC DNA]</scope>
    <source>
        <strain evidence="3">ATCC BAA-2165 / BE74</strain>
    </source>
</reference>